<dbReference type="InterPro" id="IPR002821">
    <property type="entry name" value="Hydantoinase_A"/>
</dbReference>
<dbReference type="InterPro" id="IPR002756">
    <property type="entry name" value="MfnF"/>
</dbReference>
<dbReference type="InterPro" id="IPR043129">
    <property type="entry name" value="ATPase_NBD"/>
</dbReference>
<organism evidence="2 3">
    <name type="scientific">Novimethylophilus kurashikiensis</name>
    <dbReference type="NCBI Taxonomy" id="1825523"/>
    <lineage>
        <taxon>Bacteria</taxon>
        <taxon>Pseudomonadati</taxon>
        <taxon>Pseudomonadota</taxon>
        <taxon>Betaproteobacteria</taxon>
        <taxon>Nitrosomonadales</taxon>
        <taxon>Methylophilaceae</taxon>
        <taxon>Novimethylophilus</taxon>
    </lineage>
</organism>
<dbReference type="NCBIfam" id="TIGR03123">
    <property type="entry name" value="one_C_unchar_1"/>
    <property type="match status" value="1"/>
</dbReference>
<feature type="domain" description="Hydantoinase A/oxoprolinase" evidence="1">
    <location>
        <begin position="57"/>
        <end position="309"/>
    </location>
</feature>
<evidence type="ECO:0000313" key="2">
    <source>
        <dbReference type="EMBL" id="GBG12818.1"/>
    </source>
</evidence>
<evidence type="ECO:0000259" key="1">
    <source>
        <dbReference type="Pfam" id="PF01968"/>
    </source>
</evidence>
<dbReference type="GO" id="GO:0016787">
    <property type="term" value="F:hydrolase activity"/>
    <property type="evidence" value="ECO:0007669"/>
    <property type="project" value="InterPro"/>
</dbReference>
<dbReference type="OrthoDB" id="1792672at2"/>
<evidence type="ECO:0000313" key="3">
    <source>
        <dbReference type="Proteomes" id="UP000245081"/>
    </source>
</evidence>
<comment type="caution">
    <text evidence="2">The sequence shown here is derived from an EMBL/GenBank/DDBJ whole genome shotgun (WGS) entry which is preliminary data.</text>
</comment>
<protein>
    <recommendedName>
        <fullName evidence="1">Hydantoinase A/oxoprolinase domain-containing protein</fullName>
    </recommendedName>
</protein>
<keyword evidence="3" id="KW-1185">Reference proteome</keyword>
<dbReference type="SUPFAM" id="SSF53067">
    <property type="entry name" value="Actin-like ATPase domain"/>
    <property type="match status" value="1"/>
</dbReference>
<dbReference type="Pfam" id="PF01968">
    <property type="entry name" value="Hydantoinase_A"/>
    <property type="match status" value="1"/>
</dbReference>
<dbReference type="AlphaFoldDB" id="A0A2R5F564"/>
<sequence length="347" mass="37630">MIECIGWDLGGAHLKAVRLDASGRIVGAVQRPCPLWRGLDHLKLAISEVLAVLGNTRRHAVTMTGELADIFPNRNEGVAQLVDTMVQSLPEAELLIFAGIRGLVLPENSREYAVDIASTNWLASAQFAASHCPEGIFIDMGSTTTDLIPLQNGKASPVGLTDAARLASEELIYTGVVRTPLMAVTARVPFAGQWQRIAAEYFSTTADIHRLTGHLDPAHDMADTADGAGKSLEESARRLARMVGRDFEEASMSAWIDLAQFFADAQMNQLQEAVERIQSRTSLYRKSPLIGAGAGRFMVNKLAQRLDREYIDFASLMDGDSASREWAAVCAPAFSVAYLGAQQELVA</sequence>
<dbReference type="Gene3D" id="3.30.420.190">
    <property type="entry name" value="conserved archaeal protein q6m145"/>
    <property type="match status" value="1"/>
</dbReference>
<name>A0A2R5F564_9PROT</name>
<gene>
    <name evidence="2" type="ORF">NMK_0352</name>
</gene>
<reference evidence="2 3" key="1">
    <citation type="journal article" date="2018" name="Environ. Microbiol.">
        <title>Isolation and genomic characterization of Novimethylophilus kurashikiensis gen. nov. sp. nov., a new lanthanide-dependent methylotrophic species of Methylophilaceae.</title>
        <authorList>
            <person name="Lv H."/>
            <person name="Sahin N."/>
            <person name="Tani A."/>
        </authorList>
    </citation>
    <scope>NUCLEOTIDE SEQUENCE [LARGE SCALE GENOMIC DNA]</scope>
    <source>
        <strain evidence="2 3">La2-4</strain>
    </source>
</reference>
<accession>A0A2R5F564</accession>
<dbReference type="Gene3D" id="3.30.420.40">
    <property type="match status" value="1"/>
</dbReference>
<dbReference type="Proteomes" id="UP000245081">
    <property type="component" value="Unassembled WGS sequence"/>
</dbReference>
<dbReference type="RefSeq" id="WP_109014047.1">
    <property type="nucleotide sequence ID" value="NZ_BDOQ01000002.1"/>
</dbReference>
<dbReference type="EMBL" id="BDOQ01000002">
    <property type="protein sequence ID" value="GBG12818.1"/>
    <property type="molecule type" value="Genomic_DNA"/>
</dbReference>
<proteinExistence type="predicted"/>